<dbReference type="InterPro" id="IPR000150">
    <property type="entry name" value="Cof"/>
</dbReference>
<proteinExistence type="predicted"/>
<dbReference type="PANTHER" id="PTHR10000:SF53">
    <property type="entry name" value="5-AMINO-6-(5-PHOSPHO-D-RIBITYLAMINO)URACIL PHOSPHATASE YBJI-RELATED"/>
    <property type="match status" value="1"/>
</dbReference>
<name>A0A9X8UK14_9FIRM</name>
<dbReference type="GO" id="GO:0016791">
    <property type="term" value="F:phosphatase activity"/>
    <property type="evidence" value="ECO:0007669"/>
    <property type="project" value="TreeGrafter"/>
</dbReference>
<dbReference type="InterPro" id="IPR006379">
    <property type="entry name" value="HAD-SF_hydro_IIB"/>
</dbReference>
<evidence type="ECO:0000313" key="2">
    <source>
        <dbReference type="Proteomes" id="UP000294682"/>
    </source>
</evidence>
<dbReference type="RefSeq" id="WP_132084227.1">
    <property type="nucleotide sequence ID" value="NZ_SLUK01000003.1"/>
</dbReference>
<dbReference type="Pfam" id="PF08282">
    <property type="entry name" value="Hydrolase_3"/>
    <property type="match status" value="1"/>
</dbReference>
<evidence type="ECO:0008006" key="3">
    <source>
        <dbReference type="Google" id="ProtNLM"/>
    </source>
</evidence>
<dbReference type="SFLD" id="SFLDG01140">
    <property type="entry name" value="C2.B:_Phosphomannomutase_and_P"/>
    <property type="match status" value="1"/>
</dbReference>
<dbReference type="EMBL" id="SLUK01000003">
    <property type="protein sequence ID" value="TCL44121.1"/>
    <property type="molecule type" value="Genomic_DNA"/>
</dbReference>
<dbReference type="AlphaFoldDB" id="A0A9X8UK14"/>
<dbReference type="CDD" id="cd07518">
    <property type="entry name" value="HAD_YbiV-Like"/>
    <property type="match status" value="1"/>
</dbReference>
<sequence>MIRLIASDMDGTLLDGQDQLPPGFWGLLARLREQDIHFVVASGRPYIGLQDIFQDSPVQPDFICDNGAYLVEGGELAAVHTIEREKLLRLLGVLGSLPGVFVSLCGLQGCYVLPSVENLPPEILSFYQKSKIVSDLTKVEDEIFKVSVDDIHEPQNNSYPALQKVFGDGLSLQISAGTCMDVMDAGINKGVALRDLQRRLGITPDETMAFGDYFNDVGMLQSAKYSFAMENSHPDIFRHAAYRAKSNREYGVIQAIETYVFSPEG</sequence>
<organism evidence="1 2">
    <name type="scientific">Harryflintia acetispora</name>
    <dbReference type="NCBI Taxonomy" id="1849041"/>
    <lineage>
        <taxon>Bacteria</taxon>
        <taxon>Bacillati</taxon>
        <taxon>Bacillota</taxon>
        <taxon>Clostridia</taxon>
        <taxon>Eubacteriales</taxon>
        <taxon>Oscillospiraceae</taxon>
        <taxon>Harryflintia</taxon>
    </lineage>
</organism>
<reference evidence="1 2" key="1">
    <citation type="submission" date="2019-03" db="EMBL/GenBank/DDBJ databases">
        <title>Genomic Encyclopedia of Type Strains, Phase IV (KMG-IV): sequencing the most valuable type-strain genomes for metagenomic binning, comparative biology and taxonomic classification.</title>
        <authorList>
            <person name="Goeker M."/>
        </authorList>
    </citation>
    <scope>NUCLEOTIDE SEQUENCE [LARGE SCALE GENOMIC DNA]</scope>
    <source>
        <strain evidence="1 2">DSM 100433</strain>
    </source>
</reference>
<dbReference type="GO" id="GO:0000287">
    <property type="term" value="F:magnesium ion binding"/>
    <property type="evidence" value="ECO:0007669"/>
    <property type="project" value="TreeGrafter"/>
</dbReference>
<accession>A0A9X8UK14</accession>
<dbReference type="Gene3D" id="3.40.50.1000">
    <property type="entry name" value="HAD superfamily/HAD-like"/>
    <property type="match status" value="1"/>
</dbReference>
<dbReference type="SUPFAM" id="SSF56784">
    <property type="entry name" value="HAD-like"/>
    <property type="match status" value="1"/>
</dbReference>
<dbReference type="Gene3D" id="3.30.1240.10">
    <property type="match status" value="1"/>
</dbReference>
<dbReference type="InterPro" id="IPR023214">
    <property type="entry name" value="HAD_sf"/>
</dbReference>
<dbReference type="PANTHER" id="PTHR10000">
    <property type="entry name" value="PHOSPHOSERINE PHOSPHATASE"/>
    <property type="match status" value="1"/>
</dbReference>
<dbReference type="NCBIfam" id="TIGR00099">
    <property type="entry name" value="Cof-subfamily"/>
    <property type="match status" value="1"/>
</dbReference>
<protein>
    <recommendedName>
        <fullName evidence="3">HAD family phosphatase</fullName>
    </recommendedName>
</protein>
<dbReference type="SFLD" id="SFLDS00003">
    <property type="entry name" value="Haloacid_Dehalogenase"/>
    <property type="match status" value="1"/>
</dbReference>
<keyword evidence="2" id="KW-1185">Reference proteome</keyword>
<gene>
    <name evidence="1" type="ORF">EDD78_103159</name>
</gene>
<evidence type="ECO:0000313" key="1">
    <source>
        <dbReference type="EMBL" id="TCL44121.1"/>
    </source>
</evidence>
<dbReference type="InterPro" id="IPR036412">
    <property type="entry name" value="HAD-like_sf"/>
</dbReference>
<dbReference type="NCBIfam" id="TIGR01484">
    <property type="entry name" value="HAD-SF-IIB"/>
    <property type="match status" value="1"/>
</dbReference>
<dbReference type="GO" id="GO:0005829">
    <property type="term" value="C:cytosol"/>
    <property type="evidence" value="ECO:0007669"/>
    <property type="project" value="TreeGrafter"/>
</dbReference>
<comment type="caution">
    <text evidence="1">The sequence shown here is derived from an EMBL/GenBank/DDBJ whole genome shotgun (WGS) entry which is preliminary data.</text>
</comment>
<dbReference type="Proteomes" id="UP000294682">
    <property type="component" value="Unassembled WGS sequence"/>
</dbReference>